<proteinExistence type="inferred from homology"/>
<comment type="similarity">
    <text evidence="3">Belongs to the wax synthase family.</text>
</comment>
<sequence length="338" mass="39522">MLGESLLSALTLAGPYAQFVSLSFRSRSILKLTTAACVLFELWFIVNFRLTGHPLFTVIVKGGAAFLIMRLLNLGYVNNVVEQTEVRTYSSHYFRELFTLNKPGDPTLVAKPFTHHLSVAFLQYFLANFIFVYFREYPPRTNLAANKLLDFTDFELSLQTGLYCILLYLYMSFVYFLLFGSISYIVGATYYSIHDAPFISSSLREFWNTRWNRVFQTDFRAVIAQPVYQFSRRHWSCSDRVAKILAGLATFAFSGIFHEFLVGYLLEERVIWENFQFFMIQAVAMILEIFLEQHILFKFPRLLRIIITLIFFWWTSPLFINSYMRISIHNTCTVPLLF</sequence>
<evidence type="ECO:0000256" key="1">
    <source>
        <dbReference type="ARBA" id="ARBA00004141"/>
    </source>
</evidence>
<evidence type="ECO:0000259" key="9">
    <source>
        <dbReference type="Pfam" id="PF13813"/>
    </source>
</evidence>
<feature type="transmembrane region" description="Helical" evidence="8">
    <location>
        <begin position="278"/>
        <end position="296"/>
    </location>
</feature>
<evidence type="ECO:0000256" key="2">
    <source>
        <dbReference type="ARBA" id="ARBA00005179"/>
    </source>
</evidence>
<comment type="subcellular location">
    <subcellularLocation>
        <location evidence="1">Membrane</location>
        <topology evidence="1">Multi-pass membrane protein</topology>
    </subcellularLocation>
</comment>
<keyword evidence="4" id="KW-0808">Transferase</keyword>
<evidence type="ECO:0000256" key="7">
    <source>
        <dbReference type="ARBA" id="ARBA00023136"/>
    </source>
</evidence>
<dbReference type="EMBL" id="JASJQH010008125">
    <property type="protein sequence ID" value="KAK9695065.1"/>
    <property type="molecule type" value="Genomic_DNA"/>
</dbReference>
<organism evidence="10 11">
    <name type="scientific">Basidiobolus ranarum</name>
    <dbReference type="NCBI Taxonomy" id="34480"/>
    <lineage>
        <taxon>Eukaryota</taxon>
        <taxon>Fungi</taxon>
        <taxon>Fungi incertae sedis</taxon>
        <taxon>Zoopagomycota</taxon>
        <taxon>Entomophthoromycotina</taxon>
        <taxon>Basidiobolomycetes</taxon>
        <taxon>Basidiobolales</taxon>
        <taxon>Basidiobolaceae</taxon>
        <taxon>Basidiobolus</taxon>
    </lineage>
</organism>
<evidence type="ECO:0000313" key="10">
    <source>
        <dbReference type="EMBL" id="KAK9695065.1"/>
    </source>
</evidence>
<feature type="transmembrane region" description="Helical" evidence="8">
    <location>
        <begin position="29"/>
        <end position="48"/>
    </location>
</feature>
<comment type="pathway">
    <text evidence="2">Secondary metabolite biosynthesis.</text>
</comment>
<dbReference type="InterPro" id="IPR032805">
    <property type="entry name" value="Wax_synthase_dom"/>
</dbReference>
<name>A0ABR2VR70_9FUNG</name>
<protein>
    <recommendedName>
        <fullName evidence="9">Wax synthase domain-containing protein</fullName>
    </recommendedName>
</protein>
<feature type="domain" description="Wax synthase" evidence="9">
    <location>
        <begin position="195"/>
        <end position="279"/>
    </location>
</feature>
<dbReference type="PANTHER" id="PTHR31595">
    <property type="entry name" value="LONG-CHAIN-ALCOHOL O-FATTY-ACYLTRANSFERASE 3-RELATED"/>
    <property type="match status" value="1"/>
</dbReference>
<evidence type="ECO:0000256" key="5">
    <source>
        <dbReference type="ARBA" id="ARBA00022692"/>
    </source>
</evidence>
<dbReference type="Pfam" id="PF13813">
    <property type="entry name" value="MBOAT_2"/>
    <property type="match status" value="1"/>
</dbReference>
<evidence type="ECO:0000256" key="6">
    <source>
        <dbReference type="ARBA" id="ARBA00022989"/>
    </source>
</evidence>
<keyword evidence="6 8" id="KW-1133">Transmembrane helix</keyword>
<evidence type="ECO:0000256" key="8">
    <source>
        <dbReference type="SAM" id="Phobius"/>
    </source>
</evidence>
<feature type="transmembrane region" description="Helical" evidence="8">
    <location>
        <begin position="113"/>
        <end position="134"/>
    </location>
</feature>
<dbReference type="InterPro" id="IPR044851">
    <property type="entry name" value="Wax_synthase"/>
</dbReference>
<evidence type="ECO:0000256" key="3">
    <source>
        <dbReference type="ARBA" id="ARBA00007282"/>
    </source>
</evidence>
<feature type="transmembrane region" description="Helical" evidence="8">
    <location>
        <begin position="244"/>
        <end position="266"/>
    </location>
</feature>
<evidence type="ECO:0000256" key="4">
    <source>
        <dbReference type="ARBA" id="ARBA00022679"/>
    </source>
</evidence>
<keyword evidence="5 8" id="KW-0812">Transmembrane</keyword>
<accession>A0ABR2VR70</accession>
<dbReference type="Proteomes" id="UP001479436">
    <property type="component" value="Unassembled WGS sequence"/>
</dbReference>
<feature type="transmembrane region" description="Helical" evidence="8">
    <location>
        <begin position="167"/>
        <end position="193"/>
    </location>
</feature>
<reference evidence="10 11" key="1">
    <citation type="submission" date="2023-04" db="EMBL/GenBank/DDBJ databases">
        <title>Genome of Basidiobolus ranarum AG-B5.</title>
        <authorList>
            <person name="Stajich J.E."/>
            <person name="Carter-House D."/>
            <person name="Gryganskyi A."/>
        </authorList>
    </citation>
    <scope>NUCLEOTIDE SEQUENCE [LARGE SCALE GENOMIC DNA]</scope>
    <source>
        <strain evidence="10 11">AG-B5</strain>
    </source>
</reference>
<keyword evidence="7 8" id="KW-0472">Membrane</keyword>
<gene>
    <name evidence="10" type="ORF">K7432_013161</name>
</gene>
<feature type="transmembrane region" description="Helical" evidence="8">
    <location>
        <begin position="302"/>
        <end position="320"/>
    </location>
</feature>
<feature type="transmembrane region" description="Helical" evidence="8">
    <location>
        <begin position="55"/>
        <end position="72"/>
    </location>
</feature>
<evidence type="ECO:0000313" key="11">
    <source>
        <dbReference type="Proteomes" id="UP001479436"/>
    </source>
</evidence>
<keyword evidence="11" id="KW-1185">Reference proteome</keyword>
<comment type="caution">
    <text evidence="10">The sequence shown here is derived from an EMBL/GenBank/DDBJ whole genome shotgun (WGS) entry which is preliminary data.</text>
</comment>
<dbReference type="PANTHER" id="PTHR31595:SF57">
    <property type="entry name" value="OS04G0481900 PROTEIN"/>
    <property type="match status" value="1"/>
</dbReference>